<protein>
    <submittedName>
        <fullName evidence="1">Uncharacterized protein</fullName>
    </submittedName>
</protein>
<reference evidence="1 2" key="1">
    <citation type="submission" date="2022-05" db="EMBL/GenBank/DDBJ databases">
        <authorList>
            <consortium name="Genoscope - CEA"/>
            <person name="William W."/>
        </authorList>
    </citation>
    <scope>NUCLEOTIDE SEQUENCE [LARGE SCALE GENOMIC DNA]</scope>
</reference>
<proteinExistence type="predicted"/>
<feature type="non-terminal residue" evidence="1">
    <location>
        <position position="1"/>
    </location>
</feature>
<keyword evidence="2" id="KW-1185">Reference proteome</keyword>
<gene>
    <name evidence="1" type="ORF">PEVE_00015166</name>
</gene>
<dbReference type="EMBL" id="CALNXI010002161">
    <property type="protein sequence ID" value="CAH3183939.1"/>
    <property type="molecule type" value="Genomic_DNA"/>
</dbReference>
<name>A0ABN8RXQ8_9CNID</name>
<accession>A0ABN8RXQ8</accession>
<evidence type="ECO:0000313" key="2">
    <source>
        <dbReference type="Proteomes" id="UP001159427"/>
    </source>
</evidence>
<evidence type="ECO:0000313" key="1">
    <source>
        <dbReference type="EMBL" id="CAH3183939.1"/>
    </source>
</evidence>
<dbReference type="Proteomes" id="UP001159427">
    <property type="component" value="Unassembled WGS sequence"/>
</dbReference>
<organism evidence="1 2">
    <name type="scientific">Porites evermanni</name>
    <dbReference type="NCBI Taxonomy" id="104178"/>
    <lineage>
        <taxon>Eukaryota</taxon>
        <taxon>Metazoa</taxon>
        <taxon>Cnidaria</taxon>
        <taxon>Anthozoa</taxon>
        <taxon>Hexacorallia</taxon>
        <taxon>Scleractinia</taxon>
        <taxon>Fungiina</taxon>
        <taxon>Poritidae</taxon>
        <taxon>Porites</taxon>
    </lineage>
</organism>
<comment type="caution">
    <text evidence="1">The sequence shown here is derived from an EMBL/GenBank/DDBJ whole genome shotgun (WGS) entry which is preliminary data.</text>
</comment>
<sequence>YLKAVRTKAVTASSKRIVKDPSVSERNPSLPVELSLCQLEKEGVISHVHSQRSLEKRKSDITVTIACSEPGVYQVLLQNRGNPRTDREVHINLEELLELQHQRDP</sequence>
<dbReference type="SUPFAM" id="SSF143885">
    <property type="entry name" value="RGC domain-like"/>
    <property type="match status" value="1"/>
</dbReference>
<feature type="non-terminal residue" evidence="1">
    <location>
        <position position="105"/>
    </location>
</feature>